<evidence type="ECO:0000256" key="1">
    <source>
        <dbReference type="ARBA" id="ARBA00004123"/>
    </source>
</evidence>
<keyword evidence="3" id="KW-0540">Nuclease</keyword>
<dbReference type="GO" id="GO:0006325">
    <property type="term" value="P:chromatin organization"/>
    <property type="evidence" value="ECO:0007669"/>
    <property type="project" value="UniProtKB-KW"/>
</dbReference>
<dbReference type="PANTHER" id="PTHR23336">
    <property type="entry name" value="ZINC FINGER CW-TYPE COILED-COIL DOMAIN PROTEIN 3"/>
    <property type="match status" value="1"/>
</dbReference>
<gene>
    <name evidence="17" type="ORF">LUZ61_015086</name>
</gene>
<evidence type="ECO:0000259" key="16">
    <source>
        <dbReference type="Pfam" id="PF17942"/>
    </source>
</evidence>
<dbReference type="Pfam" id="PF17942">
    <property type="entry name" value="Morc6_S5"/>
    <property type="match status" value="1"/>
</dbReference>
<dbReference type="GO" id="GO:0031047">
    <property type="term" value="P:regulatory ncRNA-mediated gene silencing"/>
    <property type="evidence" value="ECO:0007669"/>
    <property type="project" value="UniProtKB-KW"/>
</dbReference>
<keyword evidence="8" id="KW-0067">ATP-binding</keyword>
<keyword evidence="12" id="KW-0234">DNA repair</keyword>
<name>A0AAD5WC91_9POAL</name>
<evidence type="ECO:0000256" key="4">
    <source>
        <dbReference type="ARBA" id="ARBA00022741"/>
    </source>
</evidence>
<dbReference type="GO" id="GO:0004519">
    <property type="term" value="F:endonuclease activity"/>
    <property type="evidence" value="ECO:0007669"/>
    <property type="project" value="UniProtKB-KW"/>
</dbReference>
<dbReference type="InterPro" id="IPR036890">
    <property type="entry name" value="HATPase_C_sf"/>
</dbReference>
<dbReference type="EMBL" id="JAMRDG010000002">
    <property type="protein sequence ID" value="KAJ3685922.1"/>
    <property type="molecule type" value="Genomic_DNA"/>
</dbReference>
<evidence type="ECO:0000313" key="17">
    <source>
        <dbReference type="EMBL" id="KAJ3685922.1"/>
    </source>
</evidence>
<dbReference type="GO" id="GO:0005524">
    <property type="term" value="F:ATP binding"/>
    <property type="evidence" value="ECO:0007669"/>
    <property type="project" value="UniProtKB-KW"/>
</dbReference>
<feature type="compositionally biased region" description="Polar residues" evidence="15">
    <location>
        <begin position="18"/>
        <end position="27"/>
    </location>
</feature>
<evidence type="ECO:0000256" key="7">
    <source>
        <dbReference type="ARBA" id="ARBA00022801"/>
    </source>
</evidence>
<dbReference type="Proteomes" id="UP001210211">
    <property type="component" value="Unassembled WGS sequence"/>
</dbReference>
<keyword evidence="7" id="KW-0378">Hydrolase</keyword>
<dbReference type="InterPro" id="IPR045261">
    <property type="entry name" value="MORC_ATPase"/>
</dbReference>
<protein>
    <recommendedName>
        <fullName evidence="16">Morc S5 domain-containing protein</fullName>
    </recommendedName>
</protein>
<keyword evidence="11" id="KW-0943">RNA-mediated gene silencing</keyword>
<evidence type="ECO:0000256" key="2">
    <source>
        <dbReference type="ARBA" id="ARBA00007845"/>
    </source>
</evidence>
<dbReference type="GO" id="GO:0031349">
    <property type="term" value="P:positive regulation of defense response"/>
    <property type="evidence" value="ECO:0007669"/>
    <property type="project" value="UniProtKB-ARBA"/>
</dbReference>
<evidence type="ECO:0000313" key="18">
    <source>
        <dbReference type="Proteomes" id="UP001210211"/>
    </source>
</evidence>
<organism evidence="17 18">
    <name type="scientific">Rhynchospora tenuis</name>
    <dbReference type="NCBI Taxonomy" id="198213"/>
    <lineage>
        <taxon>Eukaryota</taxon>
        <taxon>Viridiplantae</taxon>
        <taxon>Streptophyta</taxon>
        <taxon>Embryophyta</taxon>
        <taxon>Tracheophyta</taxon>
        <taxon>Spermatophyta</taxon>
        <taxon>Magnoliopsida</taxon>
        <taxon>Liliopsida</taxon>
        <taxon>Poales</taxon>
        <taxon>Cyperaceae</taxon>
        <taxon>Cyperoideae</taxon>
        <taxon>Rhynchosporeae</taxon>
        <taxon>Rhynchospora</taxon>
    </lineage>
</organism>
<dbReference type="Gene3D" id="3.30.565.10">
    <property type="entry name" value="Histidine kinase-like ATPase, C-terminal domain"/>
    <property type="match status" value="1"/>
</dbReference>
<keyword evidence="9" id="KW-0156">Chromatin regulator</keyword>
<comment type="subcellular location">
    <subcellularLocation>
        <location evidence="1">Nucleus</location>
    </subcellularLocation>
</comment>
<proteinExistence type="inferred from homology"/>
<dbReference type="InterPro" id="IPR041006">
    <property type="entry name" value="Morc_S5"/>
</dbReference>
<keyword evidence="4" id="KW-0547">Nucleotide-binding</keyword>
<dbReference type="Pfam" id="PF13589">
    <property type="entry name" value="HATPase_c_3"/>
    <property type="match status" value="1"/>
</dbReference>
<evidence type="ECO:0000256" key="5">
    <source>
        <dbReference type="ARBA" id="ARBA00022759"/>
    </source>
</evidence>
<feature type="coiled-coil region" evidence="14">
    <location>
        <begin position="618"/>
        <end position="673"/>
    </location>
</feature>
<evidence type="ECO:0000256" key="12">
    <source>
        <dbReference type="ARBA" id="ARBA00023204"/>
    </source>
</evidence>
<dbReference type="GO" id="GO:0005634">
    <property type="term" value="C:nucleus"/>
    <property type="evidence" value="ECO:0007669"/>
    <property type="project" value="UniProtKB-SubCell"/>
</dbReference>
<keyword evidence="5" id="KW-0255">Endonuclease</keyword>
<reference evidence="17 18" key="1">
    <citation type="journal article" date="2022" name="Cell">
        <title>Repeat-based holocentromeres influence genome architecture and karyotype evolution.</title>
        <authorList>
            <person name="Hofstatter P.G."/>
            <person name="Thangavel G."/>
            <person name="Lux T."/>
            <person name="Neumann P."/>
            <person name="Vondrak T."/>
            <person name="Novak P."/>
            <person name="Zhang M."/>
            <person name="Costa L."/>
            <person name="Castellani M."/>
            <person name="Scott A."/>
            <person name="Toegelov H."/>
            <person name="Fuchs J."/>
            <person name="Mata-Sucre Y."/>
            <person name="Dias Y."/>
            <person name="Vanzela A.L.L."/>
            <person name="Huettel B."/>
            <person name="Almeida C.C.S."/>
            <person name="Simkova H."/>
            <person name="Souza G."/>
            <person name="Pedrosa-Harand A."/>
            <person name="Macas J."/>
            <person name="Mayer K.F.X."/>
            <person name="Houben A."/>
            <person name="Marques A."/>
        </authorList>
    </citation>
    <scope>NUCLEOTIDE SEQUENCE [LARGE SCALE GENOMIC DNA]</scope>
    <source>
        <strain evidence="17">RhyTen1mFocal</strain>
    </source>
</reference>
<sequence length="675" mass="76186">MGSTDVIDLSSDEDEQPRQTQRHSQTDVPGYKFLVPLASVKEEFESPPGIYNRKGTGRALVVKQEVGELSPSLNGTVSGQALSQTQPICRQFWKSGEYEVQKSAASISQNGRNRLRINPRFLHSNATSHKWAFGAIAELLDNAIDEVYKGATFVRVDKFVSPRDDNPALLVQDDGGGMDPESLRRCMSFGFSDKQSEDFIGQYGNGFKTSTMRLGADVIVFTRHKKNMMETTFSVGLLSYTFLTRTGCDDIVVPTVDYELDSKSGSLKRLIRINEKQFSSNLAMLLKWSPFASEDELCGQFDGIGEHGTKIIVYNLWHNDDGNMELDFSSDPKDIVITGARKPLQRGLRHKDGTGGNVNLTQKNVATRLRYSLRAYASVLYLHMPENFEIILRGEAVEPHHIVNDLMYRECILYRPNVGGITQAAVVTTIGYVIGAPNVDVEGFNIYHKNRLISPFLKVATNSYGKGRGVIGVLEANFVKPTHDKQDFEKSVLFQRLETRLKEMTYEYWDLHCHRVGYDNKKLPKDVREQYRLKPAEDSPPLDIAITGTTTRSPPMNQPQTSSLPKLPVKRKLGAKSFNQLPETYDDDSNGDVIMVDLPKSKISPSKKSEGAKRFNDVKTVLLENKKLRGQCEEYERDHRKLLVKEQMLRSRLEVAKREFKELLDELQALAVKKE</sequence>
<evidence type="ECO:0000256" key="13">
    <source>
        <dbReference type="ARBA" id="ARBA00023242"/>
    </source>
</evidence>
<evidence type="ECO:0000256" key="8">
    <source>
        <dbReference type="ARBA" id="ARBA00022840"/>
    </source>
</evidence>
<comment type="similarity">
    <text evidence="2">Belongs to the MORC ATPase protein family.</text>
</comment>
<evidence type="ECO:0000256" key="6">
    <source>
        <dbReference type="ARBA" id="ARBA00022763"/>
    </source>
</evidence>
<keyword evidence="13" id="KW-0539">Nucleus</keyword>
<keyword evidence="18" id="KW-1185">Reference proteome</keyword>
<dbReference type="GO" id="GO:0016887">
    <property type="term" value="F:ATP hydrolysis activity"/>
    <property type="evidence" value="ECO:0007669"/>
    <property type="project" value="InterPro"/>
</dbReference>
<evidence type="ECO:0000256" key="10">
    <source>
        <dbReference type="ARBA" id="ARBA00023054"/>
    </source>
</evidence>
<dbReference type="FunFam" id="3.30.565.10:FF:000075">
    <property type="entry name" value="MORC family CW-type zinc finger protein 4"/>
    <property type="match status" value="1"/>
</dbReference>
<accession>A0AAD5WC91</accession>
<evidence type="ECO:0000256" key="3">
    <source>
        <dbReference type="ARBA" id="ARBA00022722"/>
    </source>
</evidence>
<evidence type="ECO:0000256" key="15">
    <source>
        <dbReference type="SAM" id="MobiDB-lite"/>
    </source>
</evidence>
<feature type="region of interest" description="Disordered" evidence="15">
    <location>
        <begin position="538"/>
        <end position="565"/>
    </location>
</feature>
<evidence type="ECO:0000256" key="11">
    <source>
        <dbReference type="ARBA" id="ARBA00023158"/>
    </source>
</evidence>
<comment type="caution">
    <text evidence="17">The sequence shown here is derived from an EMBL/GenBank/DDBJ whole genome shotgun (WGS) entry which is preliminary data.</text>
</comment>
<evidence type="ECO:0000256" key="9">
    <source>
        <dbReference type="ARBA" id="ARBA00022853"/>
    </source>
</evidence>
<keyword evidence="6" id="KW-0227">DNA damage</keyword>
<dbReference type="GO" id="GO:0006281">
    <property type="term" value="P:DNA repair"/>
    <property type="evidence" value="ECO:0007669"/>
    <property type="project" value="UniProtKB-KW"/>
</dbReference>
<dbReference type="PANTHER" id="PTHR23336:SF44">
    <property type="entry name" value="PROTEIN MICRORCHIDIA 6"/>
    <property type="match status" value="1"/>
</dbReference>
<dbReference type="AlphaFoldDB" id="A0AAD5WC91"/>
<dbReference type="SUPFAM" id="SSF55874">
    <property type="entry name" value="ATPase domain of HSP90 chaperone/DNA topoisomerase II/histidine kinase"/>
    <property type="match status" value="1"/>
</dbReference>
<feature type="compositionally biased region" description="Polar residues" evidence="15">
    <location>
        <begin position="547"/>
        <end position="564"/>
    </location>
</feature>
<evidence type="ECO:0000256" key="14">
    <source>
        <dbReference type="SAM" id="Coils"/>
    </source>
</evidence>
<keyword evidence="10 14" id="KW-0175">Coiled coil</keyword>
<feature type="domain" description="Morc S5" evidence="16">
    <location>
        <begin position="371"/>
        <end position="509"/>
    </location>
</feature>
<feature type="region of interest" description="Disordered" evidence="15">
    <location>
        <begin position="1"/>
        <end position="28"/>
    </location>
</feature>